<comment type="caution">
    <text evidence="2">The sequence shown here is derived from an EMBL/GenBank/DDBJ whole genome shotgun (WGS) entry which is preliminary data.</text>
</comment>
<accession>A0A7D9HG65</accession>
<organism evidence="2 3">
    <name type="scientific">Paramuricea clavata</name>
    <name type="common">Red gorgonian</name>
    <name type="synonym">Violescent sea-whip</name>
    <dbReference type="NCBI Taxonomy" id="317549"/>
    <lineage>
        <taxon>Eukaryota</taxon>
        <taxon>Metazoa</taxon>
        <taxon>Cnidaria</taxon>
        <taxon>Anthozoa</taxon>
        <taxon>Octocorallia</taxon>
        <taxon>Malacalcyonacea</taxon>
        <taxon>Plexauridae</taxon>
        <taxon>Paramuricea</taxon>
    </lineage>
</organism>
<name>A0A7D9HG65_PARCT</name>
<keyword evidence="3" id="KW-1185">Reference proteome</keyword>
<sequence length="336" mass="38564">MQQRKKISYPYEEGLQKLADALAYLQSITKERKQYLCASPVGPEGTIYHVYLAETVKALETHKQALSKVELQEAMKDINLCVLVNEFRKEHGFAKHKQTGQYRHEDALFQNENEQIEQRYPDFQEQMNALQIRRGETTTAVDRRMEGNKYAFVPGDIVAINRGVNEGLPCGDKWWLLQINKPHESSKMEVAAIIIKNFGTPVVIPVGEIVSGWRNGRVSYAFTVEYCMKLDNLSNVHRAAIESNSVLDDSESDSQESETLEDHTEEVDDVAHYLAMITITDRRRAVRIRNSEGQTLVSYKDLVGIRNSTWQRRRNGQLLKQVDELVSAQRNDVEFE</sequence>
<dbReference type="Proteomes" id="UP001152795">
    <property type="component" value="Unassembled WGS sequence"/>
</dbReference>
<evidence type="ECO:0000256" key="1">
    <source>
        <dbReference type="SAM" id="MobiDB-lite"/>
    </source>
</evidence>
<proteinExistence type="predicted"/>
<gene>
    <name evidence="2" type="ORF">PACLA_8A015818</name>
</gene>
<dbReference type="EMBL" id="CACRXK020000241">
    <property type="protein sequence ID" value="CAB3979908.1"/>
    <property type="molecule type" value="Genomic_DNA"/>
</dbReference>
<evidence type="ECO:0000313" key="2">
    <source>
        <dbReference type="EMBL" id="CAB3979908.1"/>
    </source>
</evidence>
<reference evidence="2" key="1">
    <citation type="submission" date="2020-04" db="EMBL/GenBank/DDBJ databases">
        <authorList>
            <person name="Alioto T."/>
            <person name="Alioto T."/>
            <person name="Gomez Garrido J."/>
        </authorList>
    </citation>
    <scope>NUCLEOTIDE SEQUENCE</scope>
    <source>
        <strain evidence="2">A484AB</strain>
    </source>
</reference>
<feature type="compositionally biased region" description="Acidic residues" evidence="1">
    <location>
        <begin position="248"/>
        <end position="265"/>
    </location>
</feature>
<feature type="region of interest" description="Disordered" evidence="1">
    <location>
        <begin position="244"/>
        <end position="265"/>
    </location>
</feature>
<evidence type="ECO:0000313" key="3">
    <source>
        <dbReference type="Proteomes" id="UP001152795"/>
    </source>
</evidence>
<dbReference type="AlphaFoldDB" id="A0A7D9HG65"/>
<protein>
    <submittedName>
        <fullName evidence="2">Uncharacterized protein</fullName>
    </submittedName>
</protein>